<protein>
    <submittedName>
        <fullName evidence="1">MerR family transcriptional regulator</fullName>
    </submittedName>
</protein>
<dbReference type="AlphaFoldDB" id="A0A6M8F5Q7"/>
<sequence>MPSIEIITSIVVDEVTLDLDELARACAVESVWIVERVEAGLLGALNRQQPADWRFSSAELARARRLVALERDFDANPELAALVTDLIEEVARLKGRLKAAGLD</sequence>
<keyword evidence="2" id="KW-1185">Reference proteome</keyword>
<organism evidence="1 2">
    <name type="scientific">Aquipseudomonas campi</name>
    <dbReference type="NCBI Taxonomy" id="2731681"/>
    <lineage>
        <taxon>Bacteria</taxon>
        <taxon>Pseudomonadati</taxon>
        <taxon>Pseudomonadota</taxon>
        <taxon>Gammaproteobacteria</taxon>
        <taxon>Pseudomonadales</taxon>
        <taxon>Pseudomonadaceae</taxon>
        <taxon>Aquipseudomonas</taxon>
    </lineage>
</organism>
<dbReference type="Proteomes" id="UP000501379">
    <property type="component" value="Chromosome"/>
</dbReference>
<dbReference type="KEGG" id="pcam:HNE05_11320"/>
<dbReference type="Pfam" id="PF13591">
    <property type="entry name" value="MerR_2"/>
    <property type="match status" value="1"/>
</dbReference>
<evidence type="ECO:0000313" key="2">
    <source>
        <dbReference type="Proteomes" id="UP000501379"/>
    </source>
</evidence>
<dbReference type="Gene3D" id="1.10.1660.10">
    <property type="match status" value="1"/>
</dbReference>
<accession>A0A6M8F5Q7</accession>
<name>A0A6M8F5Q7_9GAMM</name>
<proteinExistence type="predicted"/>
<evidence type="ECO:0000313" key="1">
    <source>
        <dbReference type="EMBL" id="QKE63914.1"/>
    </source>
</evidence>
<dbReference type="EMBL" id="CP053697">
    <property type="protein sequence ID" value="QKE63914.1"/>
    <property type="molecule type" value="Genomic_DNA"/>
</dbReference>
<dbReference type="RefSeq" id="WP_173208326.1">
    <property type="nucleotide sequence ID" value="NZ_CP053697.2"/>
</dbReference>
<reference evidence="1" key="1">
    <citation type="submission" date="2020-07" db="EMBL/GenBank/DDBJ databases">
        <title>Nitrate ammonifying Pseudomonas campi sp. nov. isolated from German agricultural grassland.</title>
        <authorList>
            <person name="Timsy T."/>
            <person name="Ulrich A."/>
            <person name="Spanner T."/>
            <person name="Foesel B."/>
            <person name="Kolb S."/>
            <person name="Horn M.A."/>
            <person name="Behrendt U."/>
        </authorList>
    </citation>
    <scope>NUCLEOTIDE SEQUENCE</scope>
    <source>
        <strain evidence="1">S1-A32-2</strain>
    </source>
</reference>
<gene>
    <name evidence="1" type="ORF">HNE05_11320</name>
</gene>